<dbReference type="EMBL" id="JAUIZM010000001">
    <property type="protein sequence ID" value="KAK1403639.1"/>
    <property type="molecule type" value="Genomic_DNA"/>
</dbReference>
<evidence type="ECO:0000313" key="1">
    <source>
        <dbReference type="EMBL" id="KAK1403639.1"/>
    </source>
</evidence>
<comment type="caution">
    <text evidence="1">The sequence shown here is derived from an EMBL/GenBank/DDBJ whole genome shotgun (WGS) entry which is preliminary data.</text>
</comment>
<protein>
    <submittedName>
        <fullName evidence="1">Uncharacterized protein</fullName>
    </submittedName>
</protein>
<keyword evidence="2" id="KW-1185">Reference proteome</keyword>
<evidence type="ECO:0000313" key="2">
    <source>
        <dbReference type="Proteomes" id="UP001237642"/>
    </source>
</evidence>
<dbReference type="PANTHER" id="PTHR36323">
    <property type="entry name" value="MYOTUBULARIN-LIKE PROTEIN"/>
    <property type="match status" value="1"/>
</dbReference>
<organism evidence="1 2">
    <name type="scientific">Heracleum sosnowskyi</name>
    <dbReference type="NCBI Taxonomy" id="360622"/>
    <lineage>
        <taxon>Eukaryota</taxon>
        <taxon>Viridiplantae</taxon>
        <taxon>Streptophyta</taxon>
        <taxon>Embryophyta</taxon>
        <taxon>Tracheophyta</taxon>
        <taxon>Spermatophyta</taxon>
        <taxon>Magnoliopsida</taxon>
        <taxon>eudicotyledons</taxon>
        <taxon>Gunneridae</taxon>
        <taxon>Pentapetalae</taxon>
        <taxon>asterids</taxon>
        <taxon>campanulids</taxon>
        <taxon>Apiales</taxon>
        <taxon>Apiaceae</taxon>
        <taxon>Apioideae</taxon>
        <taxon>apioid superclade</taxon>
        <taxon>Tordylieae</taxon>
        <taxon>Tordyliinae</taxon>
        <taxon>Heracleum</taxon>
    </lineage>
</organism>
<dbReference type="Proteomes" id="UP001237642">
    <property type="component" value="Unassembled WGS sequence"/>
</dbReference>
<sequence>MGRNESYNQIYLHKNTTCITPITFLPFLCRLSTKDAVKISEPPACPKKNDPSSPKVGCMGQIKRHNNNKINSTTTPTSGKLKYTQLKKMFSGRNLLTTNTTNISTHCRGNNNKTIDKGGHKRPKFHSHGHGNCAVVVPLNLAELDPPLPVVKSQSGRDKGVEKGSLWKRRGGVAPIQPIQLPYNNTTLLPPSSVS</sequence>
<accession>A0AAD8NBE0</accession>
<proteinExistence type="predicted"/>
<reference evidence="1" key="1">
    <citation type="submission" date="2023-02" db="EMBL/GenBank/DDBJ databases">
        <title>Genome of toxic invasive species Heracleum sosnowskyi carries increased number of genes despite the absence of recent whole-genome duplications.</title>
        <authorList>
            <person name="Schelkunov M."/>
            <person name="Shtratnikova V."/>
            <person name="Makarenko M."/>
            <person name="Klepikova A."/>
            <person name="Omelchenko D."/>
            <person name="Novikova G."/>
            <person name="Obukhova E."/>
            <person name="Bogdanov V."/>
            <person name="Penin A."/>
            <person name="Logacheva M."/>
        </authorList>
    </citation>
    <scope>NUCLEOTIDE SEQUENCE</scope>
    <source>
        <strain evidence="1">Hsosn_3</strain>
        <tissue evidence="1">Leaf</tissue>
    </source>
</reference>
<dbReference type="AlphaFoldDB" id="A0AAD8NBE0"/>
<reference evidence="1" key="2">
    <citation type="submission" date="2023-05" db="EMBL/GenBank/DDBJ databases">
        <authorList>
            <person name="Schelkunov M.I."/>
        </authorList>
    </citation>
    <scope>NUCLEOTIDE SEQUENCE</scope>
    <source>
        <strain evidence="1">Hsosn_3</strain>
        <tissue evidence="1">Leaf</tissue>
    </source>
</reference>
<dbReference type="PANTHER" id="PTHR36323:SF1">
    <property type="entry name" value="MYOTUBULARIN-LIKE PROTEIN"/>
    <property type="match status" value="1"/>
</dbReference>
<gene>
    <name evidence="1" type="ORF">POM88_003244</name>
</gene>
<name>A0AAD8NBE0_9APIA</name>